<keyword evidence="1" id="KW-0732">Signal</keyword>
<proteinExistence type="predicted"/>
<dbReference type="KEGG" id="psyo:PB01_07195"/>
<dbReference type="EMBL" id="CP031223">
    <property type="protein sequence ID" value="QFF98634.1"/>
    <property type="molecule type" value="Genomic_DNA"/>
</dbReference>
<dbReference type="Proteomes" id="UP000325517">
    <property type="component" value="Chromosome"/>
</dbReference>
<name>A0A5J6SPG2_9BACI</name>
<gene>
    <name evidence="2" type="ORF">PB01_07195</name>
</gene>
<protein>
    <submittedName>
        <fullName evidence="2">Uncharacterized protein</fullName>
    </submittedName>
</protein>
<evidence type="ECO:0000313" key="3">
    <source>
        <dbReference type="Proteomes" id="UP000325517"/>
    </source>
</evidence>
<organism evidence="2 3">
    <name type="scientific">Psychrobacillus glaciei</name>
    <dbReference type="NCBI Taxonomy" id="2283160"/>
    <lineage>
        <taxon>Bacteria</taxon>
        <taxon>Bacillati</taxon>
        <taxon>Bacillota</taxon>
        <taxon>Bacilli</taxon>
        <taxon>Bacillales</taxon>
        <taxon>Bacillaceae</taxon>
        <taxon>Psychrobacillus</taxon>
    </lineage>
</organism>
<keyword evidence="3" id="KW-1185">Reference proteome</keyword>
<feature type="signal peptide" evidence="1">
    <location>
        <begin position="1"/>
        <end position="20"/>
    </location>
</feature>
<accession>A0A5J6SPG2</accession>
<feature type="chain" id="PRO_5038765573" evidence="1">
    <location>
        <begin position="21"/>
        <end position="60"/>
    </location>
</feature>
<sequence>MNVFALTLLSTILILEFFVAAPQSSHEAEDYFSICKDLNKIYKDSVAKYTKTKINGEVKI</sequence>
<dbReference type="AlphaFoldDB" id="A0A5J6SPG2"/>
<evidence type="ECO:0000256" key="1">
    <source>
        <dbReference type="SAM" id="SignalP"/>
    </source>
</evidence>
<reference evidence="2 3" key="1">
    <citation type="submission" date="2018-07" db="EMBL/GenBank/DDBJ databases">
        <title>Complete genome sequence of Psychrobacillus sp. PB01, isolated from iceberg, and comparative genome analysis of Psychrobacillus strains.</title>
        <authorList>
            <person name="Lee P.C."/>
        </authorList>
    </citation>
    <scope>NUCLEOTIDE SEQUENCE [LARGE SCALE GENOMIC DNA]</scope>
    <source>
        <strain evidence="2 3">PB01</strain>
    </source>
</reference>
<evidence type="ECO:0000313" key="2">
    <source>
        <dbReference type="EMBL" id="QFF98634.1"/>
    </source>
</evidence>